<reference evidence="5 6" key="1">
    <citation type="journal article" date="2012" name="PLoS Pathog.">
        <title>Diverse lifestyles and strategies of plant pathogenesis encoded in the genomes of eighteen Dothideomycetes fungi.</title>
        <authorList>
            <person name="Ohm R.A."/>
            <person name="Feau N."/>
            <person name="Henrissat B."/>
            <person name="Schoch C.L."/>
            <person name="Horwitz B.A."/>
            <person name="Barry K.W."/>
            <person name="Condon B.J."/>
            <person name="Copeland A.C."/>
            <person name="Dhillon B."/>
            <person name="Glaser F."/>
            <person name="Hesse C.N."/>
            <person name="Kosti I."/>
            <person name="LaButti K."/>
            <person name="Lindquist E.A."/>
            <person name="Lucas S."/>
            <person name="Salamov A.A."/>
            <person name="Bradshaw R.E."/>
            <person name="Ciuffetti L."/>
            <person name="Hamelin R.C."/>
            <person name="Kema G.H.J."/>
            <person name="Lawrence C."/>
            <person name="Scott J.A."/>
            <person name="Spatafora J.W."/>
            <person name="Turgeon B.G."/>
            <person name="de Wit P.J.G.M."/>
            <person name="Zhong S."/>
            <person name="Goodwin S.B."/>
            <person name="Grigoriev I.V."/>
        </authorList>
    </citation>
    <scope>NUCLEOTIDE SEQUENCE [LARGE SCALE GENOMIC DNA]</scope>
    <source>
        <strain evidence="5 6">SO2202</strain>
    </source>
</reference>
<dbReference type="EMBL" id="KB456262">
    <property type="protein sequence ID" value="EMF14023.1"/>
    <property type="molecule type" value="Genomic_DNA"/>
</dbReference>
<dbReference type="Pfam" id="PF00501">
    <property type="entry name" value="AMP-binding"/>
    <property type="match status" value="1"/>
</dbReference>
<dbReference type="SUPFAM" id="SSF47336">
    <property type="entry name" value="ACP-like"/>
    <property type="match status" value="1"/>
</dbReference>
<dbReference type="GO" id="GO:0016874">
    <property type="term" value="F:ligase activity"/>
    <property type="evidence" value="ECO:0007669"/>
    <property type="project" value="UniProtKB-KW"/>
</dbReference>
<dbReference type="InterPro" id="IPR000873">
    <property type="entry name" value="AMP-dep_synth/lig_dom"/>
</dbReference>
<name>M3CJN2_SPHMS</name>
<dbReference type="PANTHER" id="PTHR45527:SF1">
    <property type="entry name" value="FATTY ACID SYNTHASE"/>
    <property type="match status" value="1"/>
</dbReference>
<dbReference type="eggNOG" id="KOG1178">
    <property type="taxonomic scope" value="Eukaryota"/>
</dbReference>
<evidence type="ECO:0000256" key="2">
    <source>
        <dbReference type="ARBA" id="ARBA00022553"/>
    </source>
</evidence>
<evidence type="ECO:0000256" key="1">
    <source>
        <dbReference type="ARBA" id="ARBA00022450"/>
    </source>
</evidence>
<keyword evidence="3" id="KW-0436">Ligase</keyword>
<dbReference type="Gene3D" id="1.10.1200.10">
    <property type="entry name" value="ACP-like"/>
    <property type="match status" value="1"/>
</dbReference>
<dbReference type="Gene3D" id="3.30.559.30">
    <property type="entry name" value="Nonribosomal peptide synthetase, condensation domain"/>
    <property type="match status" value="1"/>
</dbReference>
<dbReference type="InterPro" id="IPR042099">
    <property type="entry name" value="ANL_N_sf"/>
</dbReference>
<dbReference type="HOGENOM" id="CLU_295431_0_0_1"/>
<dbReference type="PROSITE" id="PS50075">
    <property type="entry name" value="CARRIER"/>
    <property type="match status" value="1"/>
</dbReference>
<keyword evidence="2" id="KW-0597">Phosphoprotein</keyword>
<proteinExistence type="predicted"/>
<dbReference type="InterPro" id="IPR036736">
    <property type="entry name" value="ACP-like_sf"/>
</dbReference>
<dbReference type="Gene3D" id="3.40.50.12780">
    <property type="entry name" value="N-terminal domain of ligase-like"/>
    <property type="match status" value="1"/>
</dbReference>
<evidence type="ECO:0000313" key="5">
    <source>
        <dbReference type="EMBL" id="EMF14023.1"/>
    </source>
</evidence>
<feature type="domain" description="Carrier" evidence="4">
    <location>
        <begin position="436"/>
        <end position="512"/>
    </location>
</feature>
<dbReference type="AlphaFoldDB" id="M3CJN2"/>
<keyword evidence="1" id="KW-0596">Phosphopantetheine</keyword>
<dbReference type="STRING" id="692275.M3CJN2"/>
<evidence type="ECO:0000313" key="6">
    <source>
        <dbReference type="Proteomes" id="UP000016931"/>
    </source>
</evidence>
<protein>
    <submittedName>
        <fullName evidence="5">Acetyl-CoA synthetase-like protein</fullName>
    </submittedName>
</protein>
<accession>M3CJN2</accession>
<dbReference type="Gene3D" id="3.30.300.30">
    <property type="match status" value="1"/>
</dbReference>
<dbReference type="Proteomes" id="UP000016931">
    <property type="component" value="Unassembled WGS sequence"/>
</dbReference>
<dbReference type="SUPFAM" id="SSF56801">
    <property type="entry name" value="Acetyl-CoA synthetase-like"/>
    <property type="match status" value="1"/>
</dbReference>
<dbReference type="GO" id="GO:0044550">
    <property type="term" value="P:secondary metabolite biosynthetic process"/>
    <property type="evidence" value="ECO:0007669"/>
    <property type="project" value="TreeGrafter"/>
</dbReference>
<gene>
    <name evidence="5" type="ORF">SEPMUDRAFT_162248</name>
</gene>
<dbReference type="GO" id="GO:0005737">
    <property type="term" value="C:cytoplasm"/>
    <property type="evidence" value="ECO:0007669"/>
    <property type="project" value="TreeGrafter"/>
</dbReference>
<evidence type="ECO:0000256" key="3">
    <source>
        <dbReference type="ARBA" id="ARBA00022598"/>
    </source>
</evidence>
<keyword evidence="6" id="KW-1185">Reference proteome</keyword>
<dbReference type="Pfam" id="PF00550">
    <property type="entry name" value="PP-binding"/>
    <property type="match status" value="1"/>
</dbReference>
<dbReference type="PANTHER" id="PTHR45527">
    <property type="entry name" value="NONRIBOSOMAL PEPTIDE SYNTHETASE"/>
    <property type="match status" value="1"/>
</dbReference>
<dbReference type="InterPro" id="IPR045851">
    <property type="entry name" value="AMP-bd_C_sf"/>
</dbReference>
<organism evidence="5 6">
    <name type="scientific">Sphaerulina musiva (strain SO2202)</name>
    <name type="common">Poplar stem canker fungus</name>
    <name type="synonym">Septoria musiva</name>
    <dbReference type="NCBI Taxonomy" id="692275"/>
    <lineage>
        <taxon>Eukaryota</taxon>
        <taxon>Fungi</taxon>
        <taxon>Dikarya</taxon>
        <taxon>Ascomycota</taxon>
        <taxon>Pezizomycotina</taxon>
        <taxon>Dothideomycetes</taxon>
        <taxon>Dothideomycetidae</taxon>
        <taxon>Mycosphaerellales</taxon>
        <taxon>Mycosphaerellaceae</taxon>
        <taxon>Sphaerulina</taxon>
    </lineage>
</organism>
<dbReference type="GeneID" id="27905127"/>
<dbReference type="SUPFAM" id="SSF52777">
    <property type="entry name" value="CoA-dependent acyltransferases"/>
    <property type="match status" value="1"/>
</dbReference>
<dbReference type="RefSeq" id="XP_016762144.1">
    <property type="nucleotide sequence ID" value="XM_016907990.1"/>
</dbReference>
<evidence type="ECO:0000259" key="4">
    <source>
        <dbReference type="PROSITE" id="PS50075"/>
    </source>
</evidence>
<dbReference type="GO" id="GO:0031177">
    <property type="term" value="F:phosphopantetheine binding"/>
    <property type="evidence" value="ECO:0007669"/>
    <property type="project" value="TreeGrafter"/>
</dbReference>
<dbReference type="InterPro" id="IPR009081">
    <property type="entry name" value="PP-bd_ACP"/>
</dbReference>
<dbReference type="OrthoDB" id="416786at2759"/>
<sequence>MSSKNITVVDLFDQAALRDPSGIAATFDGKSVSYGVQPRDKVPLLTTIGLDMLVSMLGILRTGACYCPIDVIAWSPARILTALRAVGSALLASTVARREATNYVPCLSTVRGQMRMEDLIYIIFASGTTGNPKDVMVSHGSAAHLICQDFPGAMRVRPSERVLLFFSVAFDGCAGLIFSTICHGGTLAMATPSDVIDVAGTCTTLVVTPSTLASLTPIPQFDRVTGIYMGGEAPSDILVQRSTTPTRKVYNCYRPIEGTTAVSSTVMQPGGPIVLGELVSGVEIILVDDEIEHSRTPEKFFFRDGVRHYRTGDLARRNADDSLSFVARIDRIVKNRGCLVNLETDPALRSFHAVQQAAACVSPTTKQLVGFVTPADVDVAQLREHLVVSCDAFVVLDLVFAVHGFPLTANGKVDAKALLSAMPSTAATSVETSSSLTNSLAWRSLVKGFTAVFAQPTSQINAASSFSALGGNSLAAVKPMSRLRHEDFRLPLPKIFELDTFAAMAGFLIQSQSSKEEEEEEKLFQRYDIYRAKLDLASGLQTICDSPSYKWSEFSADNVEQVQLISTRDALWTRLRAQERPTSPNMPDFWIFYSLGIVLRDLEALLEDADRDLSPAPGFLPLARRLATRATRDQDAINTYWREYVHPYAKEVRLLKLPPQSLSTFVATSLDQEDGHTLRKEVPGISKASLDTFARTNGVSPANVIYTACTLVLAARTGSSIVGTELSVLGRALDFPNVDRIVGSFNGRCPLLFKFSPGASLSMTMMELQRTYHAVNEWQWTYPQFRQHVPRLAGHTERGFPVCLVLLDMPVDAGLWDPMNRDEKGERITVHIVQRGDAISVHFGYDRKRYDHETVVDLQEHFVAVLQALCSGGTNLDVATFLTNVSQGTHLDW</sequence>
<dbReference type="GO" id="GO:0043041">
    <property type="term" value="P:amino acid activation for nonribosomal peptide biosynthetic process"/>
    <property type="evidence" value="ECO:0007669"/>
    <property type="project" value="TreeGrafter"/>
</dbReference>